<keyword evidence="1" id="KW-0808">Transferase</keyword>
<dbReference type="EMBL" id="FRAL01000001">
    <property type="protein sequence ID" value="SHJ84345.1"/>
    <property type="molecule type" value="Genomic_DNA"/>
</dbReference>
<protein>
    <submittedName>
        <fullName evidence="1">Adenine-specific DNA-methyltransferase</fullName>
    </submittedName>
</protein>
<keyword evidence="1" id="KW-0489">Methyltransferase</keyword>
<evidence type="ECO:0000313" key="1">
    <source>
        <dbReference type="EMBL" id="SHJ84345.1"/>
    </source>
</evidence>
<keyword evidence="2" id="KW-1185">Reference proteome</keyword>
<reference evidence="2" key="1">
    <citation type="submission" date="2016-11" db="EMBL/GenBank/DDBJ databases">
        <authorList>
            <person name="Varghese N."/>
            <person name="Submissions S."/>
        </authorList>
    </citation>
    <scope>NUCLEOTIDE SEQUENCE [LARGE SCALE GENOMIC DNA]</scope>
    <source>
        <strain evidence="2">ALO Sharm</strain>
    </source>
</reference>
<dbReference type="GO" id="GO:0032259">
    <property type="term" value="P:methylation"/>
    <property type="evidence" value="ECO:0007669"/>
    <property type="project" value="UniProtKB-KW"/>
</dbReference>
<evidence type="ECO:0000313" key="2">
    <source>
        <dbReference type="Proteomes" id="UP000184248"/>
    </source>
</evidence>
<accession>A0A1M6MLG9</accession>
<organism evidence="1 2">
    <name type="scientific">Halomonas caseinilytica</name>
    <dbReference type="NCBI Taxonomy" id="438744"/>
    <lineage>
        <taxon>Bacteria</taxon>
        <taxon>Pseudomonadati</taxon>
        <taxon>Pseudomonadota</taxon>
        <taxon>Gammaproteobacteria</taxon>
        <taxon>Oceanospirillales</taxon>
        <taxon>Halomonadaceae</taxon>
        <taxon>Halomonas</taxon>
    </lineage>
</organism>
<gene>
    <name evidence="1" type="ORF">SAMN05192556_10184</name>
</gene>
<sequence length="175" mass="19506">MDQVESIENLHAHEYDKIKKQIKDGVLTVTGERKVEKTAPGLGGSFTYCTLGELIDVESLLTGKDMPGFEALARYVFYTATGQSLEKVGKPAPDGLIGETDLFRVHLFYQPDKEWLRSNEAALNAERVTAIEQGNKGGKRAIVFAVAKFMSQKELTARRIEFCQLPYAVHRILGE</sequence>
<dbReference type="GO" id="GO:0008168">
    <property type="term" value="F:methyltransferase activity"/>
    <property type="evidence" value="ECO:0007669"/>
    <property type="project" value="UniProtKB-KW"/>
</dbReference>
<dbReference type="Proteomes" id="UP000184248">
    <property type="component" value="Unassembled WGS sequence"/>
</dbReference>
<proteinExistence type="predicted"/>
<name>A0A1M6MLG9_9GAMM</name>
<dbReference type="AlphaFoldDB" id="A0A1M6MLG9"/>